<dbReference type="Proteomes" id="UP000319941">
    <property type="component" value="Unassembled WGS sequence"/>
</dbReference>
<dbReference type="InterPro" id="IPR021936">
    <property type="entry name" value="DUF3549"/>
</dbReference>
<name>A0A558HWV3_9GAMM</name>
<dbReference type="RefSeq" id="WP_144726235.1">
    <property type="nucleotide sequence ID" value="NZ_CAWOWR010000001.1"/>
</dbReference>
<dbReference type="OrthoDB" id="5597089at2"/>
<evidence type="ECO:0000313" key="1">
    <source>
        <dbReference type="EMBL" id="TVU73578.1"/>
    </source>
</evidence>
<sequence length="374" mass="40659">MIPLSSLSSFFTRTGAELHLYHLGRTLIPLSLEQLEAFETTQQPWEQPFKGQARLACVFRPSGIEDPLVWFLAMPLDEEGRLSPAQRDAFLERLITTLGQTALSVGRNNIQVAEAAKIDNLMQDNPLTFTPDDTLRAMLHARASLDCERPTSQHHALAEQYLGAKLPLDDWPSLGLQGIAEVLTRRGTLEPLLAEALPARIAALPDTPLRAIALCLEQAPPAHTHLTSALETAQEAALLEVLIQRGQNAREQGDLETLCACLRASSASPLPAASRWIDALLADDDAANVDVLVAIAARGYAHLEDAERLPVFLTRLASCPQASFGALARDLALIPRLRLPVLMTLRNANPDSALGRALSALTQQASVESAMKRH</sequence>
<comment type="caution">
    <text evidence="1">The sequence shown here is derived from an EMBL/GenBank/DDBJ whole genome shotgun (WGS) entry which is preliminary data.</text>
</comment>
<dbReference type="Pfam" id="PF12069">
    <property type="entry name" value="DUF3549"/>
    <property type="match status" value="1"/>
</dbReference>
<accession>A0A558HWV3</accession>
<dbReference type="EMBL" id="VNFH01000001">
    <property type="protein sequence ID" value="TVU73578.1"/>
    <property type="molecule type" value="Genomic_DNA"/>
</dbReference>
<gene>
    <name evidence="1" type="ORF">FQP86_00390</name>
</gene>
<dbReference type="STRING" id="553385.GCA_000591415_01547"/>
<evidence type="ECO:0000313" key="2">
    <source>
        <dbReference type="Proteomes" id="UP000319941"/>
    </source>
</evidence>
<reference evidence="1 2" key="1">
    <citation type="submission" date="2019-07" db="EMBL/GenBank/DDBJ databases">
        <title>Diversity of Bacteria from Kongsfjorden, Arctic.</title>
        <authorList>
            <person name="Yu Y."/>
        </authorList>
    </citation>
    <scope>NUCLEOTIDE SEQUENCE [LARGE SCALE GENOMIC DNA]</scope>
    <source>
        <strain evidence="1 2">SM1923</strain>
    </source>
</reference>
<organism evidence="1 2">
    <name type="scientific">Cobetia crustatorum</name>
    <dbReference type="NCBI Taxonomy" id="553385"/>
    <lineage>
        <taxon>Bacteria</taxon>
        <taxon>Pseudomonadati</taxon>
        <taxon>Pseudomonadota</taxon>
        <taxon>Gammaproteobacteria</taxon>
        <taxon>Oceanospirillales</taxon>
        <taxon>Halomonadaceae</taxon>
        <taxon>Cobetia</taxon>
    </lineage>
</organism>
<proteinExistence type="predicted"/>
<protein>
    <submittedName>
        <fullName evidence="1">DUF3549 family protein</fullName>
    </submittedName>
</protein>
<keyword evidence="2" id="KW-1185">Reference proteome</keyword>
<dbReference type="AlphaFoldDB" id="A0A558HWV3"/>